<keyword evidence="2" id="KW-1185">Reference proteome</keyword>
<reference evidence="1" key="1">
    <citation type="journal article" date="2020" name="Stud. Mycol.">
        <title>101 Dothideomycetes genomes: a test case for predicting lifestyles and emergence of pathogens.</title>
        <authorList>
            <person name="Haridas S."/>
            <person name="Albert R."/>
            <person name="Binder M."/>
            <person name="Bloem J."/>
            <person name="Labutti K."/>
            <person name="Salamov A."/>
            <person name="Andreopoulos B."/>
            <person name="Baker S."/>
            <person name="Barry K."/>
            <person name="Bills G."/>
            <person name="Bluhm B."/>
            <person name="Cannon C."/>
            <person name="Castanera R."/>
            <person name="Culley D."/>
            <person name="Daum C."/>
            <person name="Ezra D."/>
            <person name="Gonzalez J."/>
            <person name="Henrissat B."/>
            <person name="Kuo A."/>
            <person name="Liang C."/>
            <person name="Lipzen A."/>
            <person name="Lutzoni F."/>
            <person name="Magnuson J."/>
            <person name="Mondo S."/>
            <person name="Nolan M."/>
            <person name="Ohm R."/>
            <person name="Pangilinan J."/>
            <person name="Park H.-J."/>
            <person name="Ramirez L."/>
            <person name="Alfaro M."/>
            <person name="Sun H."/>
            <person name="Tritt A."/>
            <person name="Yoshinaga Y."/>
            <person name="Zwiers L.-H."/>
            <person name="Turgeon B."/>
            <person name="Goodwin S."/>
            <person name="Spatafora J."/>
            <person name="Crous P."/>
            <person name="Grigoriev I."/>
        </authorList>
    </citation>
    <scope>NUCLEOTIDE SEQUENCE</scope>
    <source>
        <strain evidence="1">CBS 119925</strain>
    </source>
</reference>
<protein>
    <submittedName>
        <fullName evidence="1">Uncharacterized protein</fullName>
    </submittedName>
</protein>
<evidence type="ECO:0000313" key="1">
    <source>
        <dbReference type="EMBL" id="KAF2750551.1"/>
    </source>
</evidence>
<sequence>MSPSFLHFPSLTKLQTYTGTCRAPADCLDKYHGFIIDNRCSGGAYNKCCIQKHGCNGASSFCSHQSGYYGDFGKSVCDWYGGKWLSGKCPGPTAIKCCDYPSS</sequence>
<dbReference type="EMBL" id="MU006563">
    <property type="protein sequence ID" value="KAF2750551.1"/>
    <property type="molecule type" value="Genomic_DNA"/>
</dbReference>
<name>A0A6A6VMX1_9PLEO</name>
<accession>A0A6A6VMX1</accession>
<dbReference type="OrthoDB" id="2251794at2759"/>
<dbReference type="AlphaFoldDB" id="A0A6A6VMX1"/>
<gene>
    <name evidence="1" type="ORF">M011DRAFT_464345</name>
</gene>
<proteinExistence type="predicted"/>
<organism evidence="1 2">
    <name type="scientific">Sporormia fimetaria CBS 119925</name>
    <dbReference type="NCBI Taxonomy" id="1340428"/>
    <lineage>
        <taxon>Eukaryota</taxon>
        <taxon>Fungi</taxon>
        <taxon>Dikarya</taxon>
        <taxon>Ascomycota</taxon>
        <taxon>Pezizomycotina</taxon>
        <taxon>Dothideomycetes</taxon>
        <taxon>Pleosporomycetidae</taxon>
        <taxon>Pleosporales</taxon>
        <taxon>Sporormiaceae</taxon>
        <taxon>Sporormia</taxon>
    </lineage>
</organism>
<evidence type="ECO:0000313" key="2">
    <source>
        <dbReference type="Proteomes" id="UP000799440"/>
    </source>
</evidence>
<dbReference type="Proteomes" id="UP000799440">
    <property type="component" value="Unassembled WGS sequence"/>
</dbReference>